<feature type="transmembrane region" description="Helical" evidence="6">
    <location>
        <begin position="107"/>
        <end position="124"/>
    </location>
</feature>
<dbReference type="InterPro" id="IPR047623">
    <property type="entry name" value="SatP"/>
</dbReference>
<feature type="transmembrane region" description="Helical" evidence="6">
    <location>
        <begin position="163"/>
        <end position="184"/>
    </location>
</feature>
<evidence type="ECO:0000256" key="5">
    <source>
        <dbReference type="ARBA" id="ARBA00023136"/>
    </source>
</evidence>
<protein>
    <recommendedName>
        <fullName evidence="9">GPR1/FUN34/yaaH family protein</fullName>
    </recommendedName>
</protein>
<feature type="transmembrane region" description="Helical" evidence="6">
    <location>
        <begin position="12"/>
        <end position="30"/>
    </location>
</feature>
<keyword evidence="8" id="KW-1185">Reference proteome</keyword>
<dbReference type="Pfam" id="PF01184">
    <property type="entry name" value="Gpr1_Fun34_YaaH"/>
    <property type="match status" value="1"/>
</dbReference>
<keyword evidence="3 6" id="KW-0812">Transmembrane</keyword>
<dbReference type="EMBL" id="FQUW01000029">
    <property type="protein sequence ID" value="SHF43315.1"/>
    <property type="molecule type" value="Genomic_DNA"/>
</dbReference>
<feature type="transmembrane region" description="Helical" evidence="6">
    <location>
        <begin position="71"/>
        <end position="95"/>
    </location>
</feature>
<feature type="transmembrane region" description="Helical" evidence="6">
    <location>
        <begin position="42"/>
        <end position="59"/>
    </location>
</feature>
<sequence length="208" mass="22152">MSAKGHDWANPGPAGLVALAMACFTFYAVFTGKVDHSATPLLGIWLLGGFVIQLSVGLIELKEGNTTGGNVFTFFSAFFMLVTGLELIFKFFAAVNGWKIDARIDGWAWLALGIALITWTPAYFKSPLTLMAVVIALDPAILIIALADMGVITRTLLPLAGNLLLLAGIFGLYTAMAVILNTAYGRTVVPFPGPIIKPVQLPASSQQH</sequence>
<dbReference type="RefSeq" id="WP_073166318.1">
    <property type="nucleotide sequence ID" value="NZ_FQUW01000029.1"/>
</dbReference>
<comment type="similarity">
    <text evidence="2">Belongs to the acetate uptake transporter (AceTr) (TC 2.A.96) family.</text>
</comment>
<evidence type="ECO:0000256" key="3">
    <source>
        <dbReference type="ARBA" id="ARBA00022692"/>
    </source>
</evidence>
<dbReference type="PROSITE" id="PS51257">
    <property type="entry name" value="PROKAR_LIPOPROTEIN"/>
    <property type="match status" value="1"/>
</dbReference>
<dbReference type="Proteomes" id="UP000184196">
    <property type="component" value="Unassembled WGS sequence"/>
</dbReference>
<organism evidence="7 8">
    <name type="scientific">Desulfofundulus australicus DSM 11792</name>
    <dbReference type="NCBI Taxonomy" id="1121425"/>
    <lineage>
        <taxon>Bacteria</taxon>
        <taxon>Bacillati</taxon>
        <taxon>Bacillota</taxon>
        <taxon>Clostridia</taxon>
        <taxon>Eubacteriales</taxon>
        <taxon>Peptococcaceae</taxon>
        <taxon>Desulfofundulus</taxon>
    </lineage>
</organism>
<keyword evidence="5 6" id="KW-0472">Membrane</keyword>
<evidence type="ECO:0000313" key="7">
    <source>
        <dbReference type="EMBL" id="SHF43315.1"/>
    </source>
</evidence>
<evidence type="ECO:0000313" key="8">
    <source>
        <dbReference type="Proteomes" id="UP000184196"/>
    </source>
</evidence>
<dbReference type="InterPro" id="IPR000791">
    <property type="entry name" value="Gpr1/Fun34/SatP-like"/>
</dbReference>
<evidence type="ECO:0008006" key="9">
    <source>
        <dbReference type="Google" id="ProtNLM"/>
    </source>
</evidence>
<dbReference type="PANTHER" id="PTHR30178">
    <property type="entry name" value="INNER MEMBRANE PROTEIN YAAH"/>
    <property type="match status" value="1"/>
</dbReference>
<comment type="subcellular location">
    <subcellularLocation>
        <location evidence="1">Membrane</location>
        <topology evidence="1">Multi-pass membrane protein</topology>
    </subcellularLocation>
</comment>
<proteinExistence type="inferred from homology"/>
<name>A0A1M5BLN2_9FIRM</name>
<accession>A0A1M5BLN2</accession>
<keyword evidence="4 6" id="KW-1133">Transmembrane helix</keyword>
<gene>
    <name evidence="7" type="ORF">SAMN02745218_02244</name>
</gene>
<dbReference type="PANTHER" id="PTHR30178:SF3">
    <property type="entry name" value="SUCCINATE-ACETATE_PROTON SYMPORTER SATP"/>
    <property type="match status" value="1"/>
</dbReference>
<dbReference type="GO" id="GO:0015360">
    <property type="term" value="F:acetate:proton symporter activity"/>
    <property type="evidence" value="ECO:0007669"/>
    <property type="project" value="TreeGrafter"/>
</dbReference>
<dbReference type="AlphaFoldDB" id="A0A1M5BLN2"/>
<dbReference type="GO" id="GO:0071422">
    <property type="term" value="P:succinate transmembrane transport"/>
    <property type="evidence" value="ECO:0007669"/>
    <property type="project" value="TreeGrafter"/>
</dbReference>
<evidence type="ECO:0000256" key="1">
    <source>
        <dbReference type="ARBA" id="ARBA00004141"/>
    </source>
</evidence>
<evidence type="ECO:0000256" key="6">
    <source>
        <dbReference type="SAM" id="Phobius"/>
    </source>
</evidence>
<evidence type="ECO:0000256" key="4">
    <source>
        <dbReference type="ARBA" id="ARBA00022989"/>
    </source>
</evidence>
<feature type="transmembrane region" description="Helical" evidence="6">
    <location>
        <begin position="130"/>
        <end position="151"/>
    </location>
</feature>
<reference evidence="8" key="1">
    <citation type="submission" date="2016-11" db="EMBL/GenBank/DDBJ databases">
        <authorList>
            <person name="Varghese N."/>
            <person name="Submissions S."/>
        </authorList>
    </citation>
    <scope>NUCLEOTIDE SEQUENCE [LARGE SCALE GENOMIC DNA]</scope>
    <source>
        <strain evidence="8">DSM 11792</strain>
    </source>
</reference>
<dbReference type="OrthoDB" id="9787939at2"/>
<evidence type="ECO:0000256" key="2">
    <source>
        <dbReference type="ARBA" id="ARBA00005587"/>
    </source>
</evidence>
<dbReference type="GO" id="GO:0005886">
    <property type="term" value="C:plasma membrane"/>
    <property type="evidence" value="ECO:0007669"/>
    <property type="project" value="TreeGrafter"/>
</dbReference>